<name>A0A7C3V3C4_9BACT</name>
<protein>
    <recommendedName>
        <fullName evidence="5">Translocation and assembly module TamB C-terminal domain-containing protein</fullName>
    </recommendedName>
</protein>
<organism evidence="6">
    <name type="scientific">Desulfobacca acetoxidans</name>
    <dbReference type="NCBI Taxonomy" id="60893"/>
    <lineage>
        <taxon>Bacteria</taxon>
        <taxon>Pseudomonadati</taxon>
        <taxon>Thermodesulfobacteriota</taxon>
        <taxon>Desulfobaccia</taxon>
        <taxon>Desulfobaccales</taxon>
        <taxon>Desulfobaccaceae</taxon>
        <taxon>Desulfobacca</taxon>
    </lineage>
</organism>
<sequence length="1221" mass="133132">MQLLRRILFAVTLALLLLVIAAWEVLHADFFWRWVGGKVVVLAQEECRCRVSVGQIEGNAFDGLFFNHIVFATPEGEVIRARSLEIQISFWSLFRLSPLISKMAILEPYLNIRQEKDGEWNIIKIVPPPPKQLPVNLVKIRFARILVIKGAGNLTQDALTQEFKNFDLEMDLDLENPVTPRQALRVGHALAAADTSLGRVSLAGRFTYTDNFIDLQHLEVKTDDNTLLAMEGKADLREGGLFQTTGKLDLPGQEIRQVWGKWPSAWAAAARFQAYGTRSHFNLTLRGKVQAVTLEVAGALGSEAETFHYDLEGRAQNLNPDILTLVDESLAKKLAERISPLDLRLQMRGTGLSFPPAEFSWSLETGAFRYASVRLDRFKLSLAGDHDSQKLQGSIKSTSGELTLDAAGSLFSGREGKFEVRVASFKPDLLGLAAPVGTVLNGRVDGSFSSPGLNALDRLKVSGSIEAKGRIGLHPLDDLRLSLAWSRNRVEVTRGEVRVGNLSAKLKGIMVGGTLDFSFQGKSDRGGNWPIPAAVGGQFSWEAALTGRLTDPRIALQVRGRGLVYEKFGFKTVSLEAQLSGWPPAKGRLDFRATGAQTPVGTFSRAELRADGAGSLWCYDLRAAGPEDIRIEVRGGVDLSRPSVTAERALVKLHDLTMQNLGPVEVVLAPDIEVKPVTFKVNQGKVALQARIADQQISGRLELQNLAAEWFVPKSLPLKGIISGQAALTGSAGQPVIQGNLRLEAGSYQQFEVHSLRTSFRYQDNRLSLEGGLQTQDRGPTLSWEGQVPARFSLKPLTLAAGQGEMQILVQGNNLNLSLLPSLVPDVESAQGPVNLQVRIAGTINEPRVSGQVAWGAGLLKLRFAGADYLVQPGEIRLQGNRLTLPQLTLASEGTVTLTGDVSLAGLKPEVKARLQVNNFKAIDKLGSKAYLDGGIKIDGHWPDLVVKGNLTIPQASFRLSYLNLGPTTVNKDVILVREQATEKKSPAPGPPKTKTGLESEAWKNLGIDLNIRAPHNVWIDDRLAKIEVAVDLQVRKRPGQELVYAGEINALKGHVTIVGREFQVTRGVITLPAQPGAEPMVNARVEYETNEVTLYAEAAGPVANPKITLGGEPAVSETDWMAYLLYGRPVAALSREEQGAVSAAGAFGGLATRMILKDLLGMAPPITRGLTISYQQRNDPLYRDDPYQVVIQYRINRRFSVQSQVGGRNTGGDVLFNLDF</sequence>
<comment type="subcellular location">
    <subcellularLocation>
        <location evidence="1">Membrane</location>
        <topology evidence="1">Single-pass membrane protein</topology>
    </subcellularLocation>
</comment>
<dbReference type="AlphaFoldDB" id="A0A7C3V3C4"/>
<dbReference type="PANTHER" id="PTHR36985:SF1">
    <property type="entry name" value="TRANSLOCATION AND ASSEMBLY MODULE SUBUNIT TAMB"/>
    <property type="match status" value="1"/>
</dbReference>
<dbReference type="GO" id="GO:0005886">
    <property type="term" value="C:plasma membrane"/>
    <property type="evidence" value="ECO:0007669"/>
    <property type="project" value="InterPro"/>
</dbReference>
<dbReference type="Pfam" id="PF04357">
    <property type="entry name" value="TamB"/>
    <property type="match status" value="1"/>
</dbReference>
<dbReference type="PANTHER" id="PTHR36985">
    <property type="entry name" value="TRANSLOCATION AND ASSEMBLY MODULE SUBUNIT TAMB"/>
    <property type="match status" value="1"/>
</dbReference>
<evidence type="ECO:0000259" key="5">
    <source>
        <dbReference type="Pfam" id="PF04357"/>
    </source>
</evidence>
<keyword evidence="3" id="KW-1133">Transmembrane helix</keyword>
<evidence type="ECO:0000256" key="4">
    <source>
        <dbReference type="ARBA" id="ARBA00023136"/>
    </source>
</evidence>
<evidence type="ECO:0000256" key="2">
    <source>
        <dbReference type="ARBA" id="ARBA00022692"/>
    </source>
</evidence>
<feature type="domain" description="Translocation and assembly module TamB C-terminal" evidence="5">
    <location>
        <begin position="891"/>
        <end position="1155"/>
    </location>
</feature>
<comment type="caution">
    <text evidence="6">The sequence shown here is derived from an EMBL/GenBank/DDBJ whole genome shotgun (WGS) entry which is preliminary data.</text>
</comment>
<dbReference type="GO" id="GO:0009306">
    <property type="term" value="P:protein secretion"/>
    <property type="evidence" value="ECO:0007669"/>
    <property type="project" value="InterPro"/>
</dbReference>
<reference evidence="6" key="1">
    <citation type="journal article" date="2020" name="mSystems">
        <title>Genome- and Community-Level Interaction Insights into Carbon Utilization and Element Cycling Functions of Hydrothermarchaeota in Hydrothermal Sediment.</title>
        <authorList>
            <person name="Zhou Z."/>
            <person name="Liu Y."/>
            <person name="Xu W."/>
            <person name="Pan J."/>
            <person name="Luo Z.H."/>
            <person name="Li M."/>
        </authorList>
    </citation>
    <scope>NUCLEOTIDE SEQUENCE [LARGE SCALE GENOMIC DNA]</scope>
    <source>
        <strain evidence="6">SpSt-897</strain>
    </source>
</reference>
<dbReference type="InterPro" id="IPR007452">
    <property type="entry name" value="TamB_C"/>
</dbReference>
<keyword evidence="4" id="KW-0472">Membrane</keyword>
<evidence type="ECO:0000313" key="6">
    <source>
        <dbReference type="EMBL" id="HGF32775.1"/>
    </source>
</evidence>
<dbReference type="EMBL" id="DTMF01000003">
    <property type="protein sequence ID" value="HGF32775.1"/>
    <property type="molecule type" value="Genomic_DNA"/>
</dbReference>
<accession>A0A7C3V3C4</accession>
<keyword evidence="2" id="KW-0812">Transmembrane</keyword>
<evidence type="ECO:0000256" key="1">
    <source>
        <dbReference type="ARBA" id="ARBA00004167"/>
    </source>
</evidence>
<gene>
    <name evidence="6" type="ORF">ENW96_00080</name>
</gene>
<evidence type="ECO:0000256" key="3">
    <source>
        <dbReference type="ARBA" id="ARBA00022989"/>
    </source>
</evidence>
<proteinExistence type="predicted"/>